<dbReference type="Gene3D" id="2.60.40.1740">
    <property type="entry name" value="hypothetical protein (bacova_03559)"/>
    <property type="match status" value="1"/>
</dbReference>
<accession>A0A6H0KPC2</accession>
<protein>
    <submittedName>
        <fullName evidence="3">DUF1735 domain-containing protein</fullName>
    </submittedName>
</protein>
<name>A0A6H0KPC2_9BACE</name>
<feature type="domain" description="BT-3987-like N-terminal" evidence="2">
    <location>
        <begin position="30"/>
        <end position="138"/>
    </location>
</feature>
<dbReference type="GO" id="GO:0005975">
    <property type="term" value="P:carbohydrate metabolic process"/>
    <property type="evidence" value="ECO:0007669"/>
    <property type="project" value="UniProtKB-ARBA"/>
</dbReference>
<dbReference type="AlphaFoldDB" id="A0A6H0KPC2"/>
<dbReference type="PROSITE" id="PS51257">
    <property type="entry name" value="PROKAR_LIPOPROTEIN"/>
    <property type="match status" value="1"/>
</dbReference>
<evidence type="ECO:0000259" key="2">
    <source>
        <dbReference type="Pfam" id="PF08522"/>
    </source>
</evidence>
<sequence>MKRIYQSSILTVLFAMIFFGCDNAEYSTKSNSVYIADAASSSKSTTVFIETTGADINIIVRLAKKMERDTEVTLKLNPALLAEYNEQNSTEYELLSSYKLPENAKVTIPAGDISAGYRIHIDNFDTQGKNYAFPIELGDVVTGNVDMSVTQSKFIYLLAKPLIVSVPVMTGTQGKITTLPEEKWGIGVAQWSLECWVRMSAFSKNNQAIFNLGSSDHEIYIRFGDANGPYNYLQVKTLGGQVETARDFVPNTWYHLAFVYDGTTFTIYRNGEPDVKFDPPSPKNGEVRMDLVEMISSGSYFPDKCGMSQVRLWKVARTPNQIKNNLFFAISPDNPDLIAYWPMDEGTGLSFTDITGNGHTATATSASVITEWEPNVRFDK</sequence>
<feature type="chain" id="PRO_5026332792" evidence="1">
    <location>
        <begin position="25"/>
        <end position="380"/>
    </location>
</feature>
<dbReference type="InterPro" id="IPR013728">
    <property type="entry name" value="BT_3987-like_N"/>
</dbReference>
<dbReference type="Gene3D" id="2.60.120.200">
    <property type="match status" value="1"/>
</dbReference>
<reference evidence="3 4" key="1">
    <citation type="submission" date="2020-03" db="EMBL/GenBank/DDBJ databases">
        <title>Genomic analysis of Bacteroides faecium CBA7301.</title>
        <authorList>
            <person name="Kim J."/>
            <person name="Roh S.W."/>
        </authorList>
    </citation>
    <scope>NUCLEOTIDE SEQUENCE [LARGE SCALE GENOMIC DNA]</scope>
    <source>
        <strain evidence="3 4">CBA7301</strain>
    </source>
</reference>
<keyword evidence="1" id="KW-0732">Signal</keyword>
<proteinExistence type="predicted"/>
<dbReference type="InterPro" id="IPR013320">
    <property type="entry name" value="ConA-like_dom_sf"/>
</dbReference>
<keyword evidence="4" id="KW-1185">Reference proteome</keyword>
<dbReference type="KEGG" id="bfc:BacF7301_14230"/>
<dbReference type="GO" id="GO:0004553">
    <property type="term" value="F:hydrolase activity, hydrolyzing O-glycosyl compounds"/>
    <property type="evidence" value="ECO:0007669"/>
    <property type="project" value="UniProtKB-ARBA"/>
</dbReference>
<dbReference type="RefSeq" id="WP_167963765.1">
    <property type="nucleotide sequence ID" value="NZ_CP050831.1"/>
</dbReference>
<gene>
    <name evidence="3" type="ORF">BacF7301_14230</name>
</gene>
<feature type="signal peptide" evidence="1">
    <location>
        <begin position="1"/>
        <end position="24"/>
    </location>
</feature>
<dbReference type="SUPFAM" id="SSF49899">
    <property type="entry name" value="Concanavalin A-like lectins/glucanases"/>
    <property type="match status" value="1"/>
</dbReference>
<organism evidence="3 4">
    <name type="scientific">Bacteroides faecium</name>
    <dbReference type="NCBI Taxonomy" id="2715212"/>
    <lineage>
        <taxon>Bacteria</taxon>
        <taxon>Pseudomonadati</taxon>
        <taxon>Bacteroidota</taxon>
        <taxon>Bacteroidia</taxon>
        <taxon>Bacteroidales</taxon>
        <taxon>Bacteroidaceae</taxon>
        <taxon>Bacteroides</taxon>
    </lineage>
</organism>
<dbReference type="Pfam" id="PF08522">
    <property type="entry name" value="BT_3987-like_N"/>
    <property type="match status" value="1"/>
</dbReference>
<dbReference type="Proteomes" id="UP000501780">
    <property type="component" value="Chromosome"/>
</dbReference>
<dbReference type="Pfam" id="PF13385">
    <property type="entry name" value="Laminin_G_3"/>
    <property type="match status" value="1"/>
</dbReference>
<dbReference type="EMBL" id="CP050831">
    <property type="protein sequence ID" value="QIU95230.1"/>
    <property type="molecule type" value="Genomic_DNA"/>
</dbReference>
<evidence type="ECO:0000313" key="3">
    <source>
        <dbReference type="EMBL" id="QIU95230.1"/>
    </source>
</evidence>
<evidence type="ECO:0000256" key="1">
    <source>
        <dbReference type="SAM" id="SignalP"/>
    </source>
</evidence>
<evidence type="ECO:0000313" key="4">
    <source>
        <dbReference type="Proteomes" id="UP000501780"/>
    </source>
</evidence>